<keyword evidence="2" id="KW-1185">Reference proteome</keyword>
<evidence type="ECO:0000313" key="1">
    <source>
        <dbReference type="EMBL" id="CBT75156.1"/>
    </source>
</evidence>
<sequence length="52" mass="5802">MMRDGRIGLVGKSLAGTCQSRWHGQHDEDEKYATNHVLNIKKPRDLALSPGL</sequence>
<proteinExistence type="predicted"/>
<evidence type="ECO:0000313" key="2">
    <source>
        <dbReference type="Proteomes" id="UP000006878"/>
    </source>
</evidence>
<reference evidence="2" key="2">
    <citation type="submission" date="2010-07" db="EMBL/GenBank/DDBJ databases">
        <title>Complete genome sequence of Arthrobacter arilaitensis (strain DSM 16368 / CIP 108037 / JCM 13566 / Re117).</title>
        <authorList>
            <person name="Genoscope."/>
        </authorList>
    </citation>
    <scope>NUCLEOTIDE SEQUENCE [LARGE SCALE GENOMIC DNA]</scope>
    <source>
        <strain evidence="2">DSM 16368 / CIP 108037 / IAM 15318 / JCM 13566 / Re117</strain>
    </source>
</reference>
<name>A0ABP1U260_GLUAR</name>
<dbReference type="Proteomes" id="UP000006878">
    <property type="component" value="Chromosome"/>
</dbReference>
<protein>
    <submittedName>
        <fullName evidence="1">Uncharacterized protein</fullName>
    </submittedName>
</protein>
<accession>A0ABP1U260</accession>
<reference evidence="2" key="1">
    <citation type="journal article" date="2010" name="PLoS ONE">
        <title>The Arthrobacter arilaitensis Re117 genome sequence reveals its genetic adaptation to the surface of cheese.</title>
        <authorList>
            <person name="Monnet C."/>
            <person name="Loux V."/>
            <person name="Gibrat J.F."/>
            <person name="Spinnler E."/>
            <person name="Barbe V."/>
            <person name="Vacherie B."/>
            <person name="Gavory F."/>
            <person name="Gourbeyre E."/>
            <person name="Siguier P."/>
            <person name="Chandler M."/>
            <person name="Elleuch R."/>
            <person name="Irlinger F."/>
            <person name="Vallaeys T."/>
        </authorList>
    </citation>
    <scope>NUCLEOTIDE SEQUENCE</scope>
    <source>
        <strain evidence="2">DSM 16368 / CIP 108037 / IAM 15318 / JCM 13566 / Re117</strain>
    </source>
</reference>
<organism evidence="1 2">
    <name type="scientific">Glutamicibacter arilaitensis (strain DSM 16368 / CIP 108037 / IAM 15318 / JCM 13566 / NCIMB 14258 / Re117)</name>
    <name type="common">Arthrobacter arilaitensis</name>
    <dbReference type="NCBI Taxonomy" id="861360"/>
    <lineage>
        <taxon>Bacteria</taxon>
        <taxon>Bacillati</taxon>
        <taxon>Actinomycetota</taxon>
        <taxon>Actinomycetes</taxon>
        <taxon>Micrococcales</taxon>
        <taxon>Micrococcaceae</taxon>
        <taxon>Glutamicibacter</taxon>
    </lineage>
</organism>
<dbReference type="EMBL" id="FQ311875">
    <property type="protein sequence ID" value="CBT75156.1"/>
    <property type="molecule type" value="Genomic_DNA"/>
</dbReference>
<gene>
    <name evidence="1" type="ordered locus">AARI_09370</name>
</gene>